<reference evidence="16 17" key="1">
    <citation type="journal article" date="2014" name="BMC Genomics">
        <title>Architecture and functions of a multipartite genome of the methylotrophic bacterium Paracoccus aminophilus JCM 7686, containing primary and secondary chromids.</title>
        <authorList>
            <person name="Dziewit L."/>
            <person name="Czarnecki J."/>
            <person name="Wibberg D."/>
            <person name="Radlinska M."/>
            <person name="Mrozek P."/>
            <person name="Szymczak M."/>
            <person name="Schluter A."/>
            <person name="Puhler A."/>
            <person name="Bartosik D."/>
        </authorList>
    </citation>
    <scope>NUCLEOTIDE SEQUENCE [LARGE SCALE GENOMIC DNA]</scope>
    <source>
        <strain evidence="16">JCM 7686</strain>
    </source>
</reference>
<dbReference type="PANTHER" id="PTHR46025:SF3">
    <property type="entry name" value="XYLOSYLTRANSFERASE OXT"/>
    <property type="match status" value="1"/>
</dbReference>
<dbReference type="STRING" id="1367847.JCM7686_1099"/>
<evidence type="ECO:0000256" key="4">
    <source>
        <dbReference type="ARBA" id="ARBA00022679"/>
    </source>
</evidence>
<keyword evidence="3 16" id="KW-0328">Glycosyltransferase</keyword>
<dbReference type="InterPro" id="IPR003406">
    <property type="entry name" value="Glyco_trans_14"/>
</dbReference>
<evidence type="ECO:0000256" key="2">
    <source>
        <dbReference type="ARBA" id="ARBA00004648"/>
    </source>
</evidence>
<evidence type="ECO:0000256" key="1">
    <source>
        <dbReference type="ARBA" id="ARBA00004323"/>
    </source>
</evidence>
<dbReference type="GO" id="GO:0016020">
    <property type="term" value="C:membrane"/>
    <property type="evidence" value="ECO:0007669"/>
    <property type="project" value="InterPro"/>
</dbReference>
<dbReference type="InterPro" id="IPR043538">
    <property type="entry name" value="XYLT"/>
</dbReference>
<dbReference type="Proteomes" id="UP000015480">
    <property type="component" value="Chromosome"/>
</dbReference>
<dbReference type="OrthoDB" id="7943907at2"/>
<dbReference type="PATRIC" id="fig|1367847.3.peg.1064"/>
<keyword evidence="11" id="KW-0472">Membrane</keyword>
<organism evidence="16 17">
    <name type="scientific">Paracoccus aminophilus JCM 7686</name>
    <dbReference type="NCBI Taxonomy" id="1367847"/>
    <lineage>
        <taxon>Bacteria</taxon>
        <taxon>Pseudomonadati</taxon>
        <taxon>Pseudomonadota</taxon>
        <taxon>Alphaproteobacteria</taxon>
        <taxon>Rhodobacterales</taxon>
        <taxon>Paracoccaceae</taxon>
        <taxon>Paracoccus</taxon>
    </lineage>
</organism>
<keyword evidence="5" id="KW-0812">Transmembrane</keyword>
<proteinExistence type="predicted"/>
<evidence type="ECO:0000256" key="13">
    <source>
        <dbReference type="ARBA" id="ARBA00023180"/>
    </source>
</evidence>
<dbReference type="AlphaFoldDB" id="S5Y9Z5"/>
<keyword evidence="4 16" id="KW-0808">Transferase</keyword>
<accession>S5Y9Z5</accession>
<dbReference type="Pfam" id="PF02485">
    <property type="entry name" value="Branch"/>
    <property type="match status" value="1"/>
</dbReference>
<keyword evidence="7" id="KW-0256">Endoplasmic reticulum</keyword>
<evidence type="ECO:0000256" key="7">
    <source>
        <dbReference type="ARBA" id="ARBA00022824"/>
    </source>
</evidence>
<protein>
    <recommendedName>
        <fullName evidence="14">Peptide O-xylosyltransferase</fullName>
    </recommendedName>
</protein>
<evidence type="ECO:0000256" key="8">
    <source>
        <dbReference type="ARBA" id="ARBA00022968"/>
    </source>
</evidence>
<dbReference type="RefSeq" id="WP_020949846.1">
    <property type="nucleotide sequence ID" value="NC_022041.1"/>
</dbReference>
<evidence type="ECO:0000256" key="11">
    <source>
        <dbReference type="ARBA" id="ARBA00023136"/>
    </source>
</evidence>
<evidence type="ECO:0000259" key="15">
    <source>
        <dbReference type="Pfam" id="PF19350"/>
    </source>
</evidence>
<dbReference type="PANTHER" id="PTHR46025">
    <property type="entry name" value="XYLOSYLTRANSFERASE OXT"/>
    <property type="match status" value="1"/>
</dbReference>
<keyword evidence="9" id="KW-1133">Transmembrane helix</keyword>
<gene>
    <name evidence="16" type="ORF">JCM7686_1099</name>
</gene>
<dbReference type="InterPro" id="IPR045972">
    <property type="entry name" value="DUF5928"/>
</dbReference>
<evidence type="ECO:0000313" key="16">
    <source>
        <dbReference type="EMBL" id="AGT08208.1"/>
    </source>
</evidence>
<keyword evidence="6" id="KW-0479">Metal-binding</keyword>
<evidence type="ECO:0000256" key="5">
    <source>
        <dbReference type="ARBA" id="ARBA00022692"/>
    </source>
</evidence>
<dbReference type="KEGG" id="pami:JCM7686_1099"/>
<dbReference type="Pfam" id="PF19350">
    <property type="entry name" value="DUF5928"/>
    <property type="match status" value="1"/>
</dbReference>
<evidence type="ECO:0000256" key="6">
    <source>
        <dbReference type="ARBA" id="ARBA00022723"/>
    </source>
</evidence>
<feature type="domain" description="DUF5928" evidence="15">
    <location>
        <begin position="270"/>
        <end position="525"/>
    </location>
</feature>
<dbReference type="HOGENOM" id="CLU_520539_0_0_5"/>
<evidence type="ECO:0000256" key="9">
    <source>
        <dbReference type="ARBA" id="ARBA00022989"/>
    </source>
</evidence>
<comment type="subcellular location">
    <subcellularLocation>
        <location evidence="2">Endoplasmic reticulum membrane</location>
        <topology evidence="2">Single-pass type II membrane protein</topology>
    </subcellularLocation>
    <subcellularLocation>
        <location evidence="1">Golgi apparatus membrane</location>
        <topology evidence="1">Single-pass type II membrane protein</topology>
    </subcellularLocation>
</comment>
<keyword evidence="13" id="KW-0325">Glycoprotein</keyword>
<keyword evidence="8" id="KW-0735">Signal-anchor</keyword>
<evidence type="ECO:0000256" key="14">
    <source>
        <dbReference type="ARBA" id="ARBA00042865"/>
    </source>
</evidence>
<dbReference type="GO" id="GO:0046872">
    <property type="term" value="F:metal ion binding"/>
    <property type="evidence" value="ECO:0007669"/>
    <property type="project" value="UniProtKB-KW"/>
</dbReference>
<sequence>MARIAFILLCHKDAPGVIAQARRLTASGDYVSIHFDPRADQAAFAQIRTALADNPSVTFANRRHKCGWGEWSLVAATLEAVRAAVASFPAATHFYMLSGDCMPIKSAEYAHELLDSDECDYIEHNDFFGSNWIKVGLKEERLIYRFWFNERTQPRLFYTSLALQQKLGLSRKIPGDLKIMIGSQWWCLRRQTIEKVLAFCDSRPDVMRFFSTTWIPDETFFQTIVPHVVPRNELRNRTLTYLIFTDYGMPVVFYNDQYDLLLRQNYLFARKISPEALELRARLGALWATEGVHFSTANEATELYRFFTGRGRIGRRFTQRFWESEGMLGRDKALLLVASKKWHVAKRLTAAIRADTTIPAVDYLFNEHEAHLPDMGGVESSVGKRDRHRRAVVKLLFEQFKSDRLVLCLDSSALSLIEDFVADKADTRVLLIETNFDDDYLRGHIGRVGLAGGSADPELIERLLPMVRRDLEHEADRLRDMEFERFHVISPLAKPEDNAAELARFLGISAECAAGLAATPDLFID</sequence>
<dbReference type="eggNOG" id="ENOG502Z86D">
    <property type="taxonomic scope" value="Bacteria"/>
</dbReference>
<evidence type="ECO:0000256" key="10">
    <source>
        <dbReference type="ARBA" id="ARBA00023034"/>
    </source>
</evidence>
<evidence type="ECO:0000256" key="12">
    <source>
        <dbReference type="ARBA" id="ARBA00023157"/>
    </source>
</evidence>
<keyword evidence="10" id="KW-0333">Golgi apparatus</keyword>
<dbReference type="GO" id="GO:0050650">
    <property type="term" value="P:chondroitin sulfate proteoglycan biosynthetic process"/>
    <property type="evidence" value="ECO:0007669"/>
    <property type="project" value="TreeGrafter"/>
</dbReference>
<keyword evidence="12" id="KW-1015">Disulfide bond</keyword>
<dbReference type="EMBL" id="CP006650">
    <property type="protein sequence ID" value="AGT08208.1"/>
    <property type="molecule type" value="Genomic_DNA"/>
</dbReference>
<name>S5Y9Z5_PARAH</name>
<dbReference type="GO" id="GO:0030158">
    <property type="term" value="F:protein xylosyltransferase activity"/>
    <property type="evidence" value="ECO:0007669"/>
    <property type="project" value="InterPro"/>
</dbReference>
<evidence type="ECO:0000313" key="17">
    <source>
        <dbReference type="Proteomes" id="UP000015480"/>
    </source>
</evidence>
<keyword evidence="17" id="KW-1185">Reference proteome</keyword>
<dbReference type="GO" id="GO:0015012">
    <property type="term" value="P:heparan sulfate proteoglycan biosynthetic process"/>
    <property type="evidence" value="ECO:0007669"/>
    <property type="project" value="TreeGrafter"/>
</dbReference>
<evidence type="ECO:0000256" key="3">
    <source>
        <dbReference type="ARBA" id="ARBA00022676"/>
    </source>
</evidence>